<gene>
    <name evidence="2" type="ORF">W97_01374</name>
</gene>
<dbReference type="HOGENOM" id="CLU_033551_0_0_1"/>
<keyword evidence="3" id="KW-1185">Reference proteome</keyword>
<evidence type="ECO:0000313" key="2">
    <source>
        <dbReference type="EMBL" id="EON62155.1"/>
    </source>
</evidence>
<accession>R7YJT9</accession>
<name>R7YJT9_CONA1</name>
<feature type="compositionally biased region" description="Polar residues" evidence="1">
    <location>
        <begin position="13"/>
        <end position="34"/>
    </location>
</feature>
<evidence type="ECO:0000313" key="3">
    <source>
        <dbReference type="Proteomes" id="UP000016924"/>
    </source>
</evidence>
<proteinExistence type="predicted"/>
<dbReference type="GeneID" id="19898685"/>
<feature type="compositionally biased region" description="Polar residues" evidence="1">
    <location>
        <begin position="43"/>
        <end position="52"/>
    </location>
</feature>
<dbReference type="Proteomes" id="UP000016924">
    <property type="component" value="Unassembled WGS sequence"/>
</dbReference>
<dbReference type="OMA" id="NHAWLAL"/>
<dbReference type="EMBL" id="JH767558">
    <property type="protein sequence ID" value="EON62155.1"/>
    <property type="molecule type" value="Genomic_DNA"/>
</dbReference>
<feature type="region of interest" description="Disordered" evidence="1">
    <location>
        <begin position="1"/>
        <end position="57"/>
    </location>
</feature>
<sequence>MDNNDRRQRQNNPPSYSGQPGLIQTSAQYTSANASDRFRQTPLAAQSPTSAPSAGRAGTAQAYGYGFGEGAPYVGPSLQTGVLQYQTEFGQEQQRAQQQYPQYGSSILYSVPPQQQAAPHPSYDSVQPYTPRQSAAMDTLTSNQFTVPQQYYEGIPTSAPAAGLPSQNVPSHYYTQQSPPGRESLAPVYTGSMTNPAQGSSQGAYASQTLAAQGSSEYDTAYSAYQTEIRRTFEYVRDGRVGEAGRLLVDVSDWLLRNAEQLGLTRDDESMRAERLKLWEEFNNCWLTVLQRQKEMTRDMLSSGQQPHPPQGLLEHEYLEFMGKALVDLCDVMEKHGLVDYQMGVWEEEIVSVLTQCLDLLEQQAGPSSHHAVPAPASTARRR</sequence>
<dbReference type="RefSeq" id="XP_007777472.1">
    <property type="nucleotide sequence ID" value="XM_007779282.1"/>
</dbReference>
<organism evidence="2 3">
    <name type="scientific">Coniosporium apollinis (strain CBS 100218)</name>
    <name type="common">Rock-inhabiting black yeast</name>
    <dbReference type="NCBI Taxonomy" id="1168221"/>
    <lineage>
        <taxon>Eukaryota</taxon>
        <taxon>Fungi</taxon>
        <taxon>Dikarya</taxon>
        <taxon>Ascomycota</taxon>
        <taxon>Pezizomycotina</taxon>
        <taxon>Dothideomycetes</taxon>
        <taxon>Dothideomycetes incertae sedis</taxon>
        <taxon>Coniosporium</taxon>
    </lineage>
</organism>
<reference evidence="3" key="1">
    <citation type="submission" date="2012-06" db="EMBL/GenBank/DDBJ databases">
        <title>The genome sequence of Coniosporium apollinis CBS 100218.</title>
        <authorList>
            <consortium name="The Broad Institute Genome Sequencing Platform"/>
            <person name="Cuomo C."/>
            <person name="Gorbushina A."/>
            <person name="Noack S."/>
            <person name="Walker B."/>
            <person name="Young S.K."/>
            <person name="Zeng Q."/>
            <person name="Gargeya S."/>
            <person name="Fitzgerald M."/>
            <person name="Haas B."/>
            <person name="Abouelleil A."/>
            <person name="Alvarado L."/>
            <person name="Arachchi H.M."/>
            <person name="Berlin A.M."/>
            <person name="Chapman S.B."/>
            <person name="Goldberg J."/>
            <person name="Griggs A."/>
            <person name="Gujja S."/>
            <person name="Hansen M."/>
            <person name="Howarth C."/>
            <person name="Imamovic A."/>
            <person name="Larimer J."/>
            <person name="McCowan C."/>
            <person name="Montmayeur A."/>
            <person name="Murphy C."/>
            <person name="Neiman D."/>
            <person name="Pearson M."/>
            <person name="Priest M."/>
            <person name="Roberts A."/>
            <person name="Saif S."/>
            <person name="Shea T."/>
            <person name="Sisk P."/>
            <person name="Sykes S."/>
            <person name="Wortman J."/>
            <person name="Nusbaum C."/>
            <person name="Birren B."/>
        </authorList>
    </citation>
    <scope>NUCLEOTIDE SEQUENCE [LARGE SCALE GENOMIC DNA]</scope>
    <source>
        <strain evidence="3">CBS 100218</strain>
    </source>
</reference>
<dbReference type="AlphaFoldDB" id="R7YJT9"/>
<evidence type="ECO:0000256" key="1">
    <source>
        <dbReference type="SAM" id="MobiDB-lite"/>
    </source>
</evidence>
<dbReference type="OrthoDB" id="5552418at2759"/>
<protein>
    <submittedName>
        <fullName evidence="2">Uncharacterized protein</fullName>
    </submittedName>
</protein>
<dbReference type="eggNOG" id="ENOG502S0NF">
    <property type="taxonomic scope" value="Eukaryota"/>
</dbReference>